<gene>
    <name evidence="1" type="ORF">DSO57_1004812</name>
</gene>
<accession>A0ACC2RN20</accession>
<dbReference type="Proteomes" id="UP001165960">
    <property type="component" value="Unassembled WGS sequence"/>
</dbReference>
<name>A0ACC2RN20_9FUNG</name>
<keyword evidence="2" id="KW-1185">Reference proteome</keyword>
<reference evidence="1" key="1">
    <citation type="submission" date="2022-04" db="EMBL/GenBank/DDBJ databases">
        <title>Genome of the entomopathogenic fungus Entomophthora muscae.</title>
        <authorList>
            <person name="Elya C."/>
            <person name="Lovett B.R."/>
            <person name="Lee E."/>
            <person name="Macias A.M."/>
            <person name="Hajek A.E."/>
            <person name="De Bivort B.L."/>
            <person name="Kasson M.T."/>
            <person name="De Fine Licht H.H."/>
            <person name="Stajich J.E."/>
        </authorList>
    </citation>
    <scope>NUCLEOTIDE SEQUENCE</scope>
    <source>
        <strain evidence="1">Berkeley</strain>
    </source>
</reference>
<evidence type="ECO:0000313" key="1">
    <source>
        <dbReference type="EMBL" id="KAJ9051401.1"/>
    </source>
</evidence>
<evidence type="ECO:0000313" key="2">
    <source>
        <dbReference type="Proteomes" id="UP001165960"/>
    </source>
</evidence>
<proteinExistence type="predicted"/>
<organism evidence="1 2">
    <name type="scientific">Entomophthora muscae</name>
    <dbReference type="NCBI Taxonomy" id="34485"/>
    <lineage>
        <taxon>Eukaryota</taxon>
        <taxon>Fungi</taxon>
        <taxon>Fungi incertae sedis</taxon>
        <taxon>Zoopagomycota</taxon>
        <taxon>Entomophthoromycotina</taxon>
        <taxon>Entomophthoromycetes</taxon>
        <taxon>Entomophthorales</taxon>
        <taxon>Entomophthoraceae</taxon>
        <taxon>Entomophthora</taxon>
    </lineage>
</organism>
<sequence length="70" mass="7683">MEDRPDHKTVICTSHPGSEGAPRARELSMIASKISQAGNQEAKNPSPASFPKRPEGEIHSLHIPEDLYPH</sequence>
<comment type="caution">
    <text evidence="1">The sequence shown here is derived from an EMBL/GenBank/DDBJ whole genome shotgun (WGS) entry which is preliminary data.</text>
</comment>
<protein>
    <submittedName>
        <fullName evidence="1">Uncharacterized protein</fullName>
    </submittedName>
</protein>
<dbReference type="EMBL" id="QTSX02007112">
    <property type="protein sequence ID" value="KAJ9051401.1"/>
    <property type="molecule type" value="Genomic_DNA"/>
</dbReference>